<name>A0AAN7P4Z9_9COLE</name>
<accession>A0AAN7P4Z9</accession>
<gene>
    <name evidence="1" type="ORF">RN001_011833</name>
</gene>
<dbReference type="AlphaFoldDB" id="A0AAN7P4Z9"/>
<sequence>MPGVDATCTCCANTNFHQLMVSSLICKAMANHREMGKLKNMSQFDLEWLSKEYLKQNTGHTEIHDAWEKLPLSIRNDDEMKSYRLCTKHWNLPEQRVHIDGPPPQIRHCFEYILDYVKTQPKPPLNSVLAPYNKNTYNPDRFPLNVQSNNEKDLDRFNYMNTATQYPTINFNIDVDQQDRSDSFGNSLERDVQSLNFGGLSTQYSDPLDIFADTHDLLDQDQSQNLFHHHDSSHTFGHHKNKHPFINKDDQFQYKYENKENEKKYSQPSEYENMKPHPKYLTRIKKHKYNNSYRYKRRRYNPL</sequence>
<comment type="caution">
    <text evidence="1">The sequence shown here is derived from an EMBL/GenBank/DDBJ whole genome shotgun (WGS) entry which is preliminary data.</text>
</comment>
<reference evidence="2" key="1">
    <citation type="submission" date="2023-01" db="EMBL/GenBank/DDBJ databases">
        <title>Key to firefly adult light organ development and bioluminescence: homeobox transcription factors regulate luciferase expression and transportation to peroxisome.</title>
        <authorList>
            <person name="Fu X."/>
        </authorList>
    </citation>
    <scope>NUCLEOTIDE SEQUENCE [LARGE SCALE GENOMIC DNA]</scope>
</reference>
<dbReference type="EMBL" id="JARPUR010000005">
    <property type="protein sequence ID" value="KAK4875411.1"/>
    <property type="molecule type" value="Genomic_DNA"/>
</dbReference>
<organism evidence="1 2">
    <name type="scientific">Aquatica leii</name>
    <dbReference type="NCBI Taxonomy" id="1421715"/>
    <lineage>
        <taxon>Eukaryota</taxon>
        <taxon>Metazoa</taxon>
        <taxon>Ecdysozoa</taxon>
        <taxon>Arthropoda</taxon>
        <taxon>Hexapoda</taxon>
        <taxon>Insecta</taxon>
        <taxon>Pterygota</taxon>
        <taxon>Neoptera</taxon>
        <taxon>Endopterygota</taxon>
        <taxon>Coleoptera</taxon>
        <taxon>Polyphaga</taxon>
        <taxon>Elateriformia</taxon>
        <taxon>Elateroidea</taxon>
        <taxon>Lampyridae</taxon>
        <taxon>Luciolinae</taxon>
        <taxon>Aquatica</taxon>
    </lineage>
</organism>
<keyword evidence="2" id="KW-1185">Reference proteome</keyword>
<evidence type="ECO:0000313" key="2">
    <source>
        <dbReference type="Proteomes" id="UP001353858"/>
    </source>
</evidence>
<proteinExistence type="predicted"/>
<dbReference type="Proteomes" id="UP001353858">
    <property type="component" value="Unassembled WGS sequence"/>
</dbReference>
<protein>
    <submittedName>
        <fullName evidence="1">Uncharacterized protein</fullName>
    </submittedName>
</protein>
<evidence type="ECO:0000313" key="1">
    <source>
        <dbReference type="EMBL" id="KAK4875411.1"/>
    </source>
</evidence>